<proteinExistence type="predicted"/>
<dbReference type="EMBL" id="NPDV01000006">
    <property type="protein sequence ID" value="PJZ53609.1"/>
    <property type="molecule type" value="Genomic_DNA"/>
</dbReference>
<dbReference type="InterPro" id="IPR016024">
    <property type="entry name" value="ARM-type_fold"/>
</dbReference>
<sequence length="368" mass="42609">MAELLKDLYTKDVLQKIASSFSKEIKSVSEEEWLRRFKQKDWNQLELKQRIRRIAEVVSEELPKPFPKSLKPLLTITDTIEQRLSGKEVFLSIFLGDVVEILGIEYPEESLIAFERITKLISCEFSVRPFLIRHPEVAWARMLEWSFHSDANVRRLSSEGSRPRLPWGMGIPGLKSDPQRTIKILQNLKDDPDEVVRRSVANHLNDISKDHPEIVLEIAEDWVGATKERDTLLKHALRGLLKNGNQRALKIFGFGSKVNAKILNLNLKSKKIKIGGELLFGFKAVCEEKKKTNLRIEYAIEYAKLSGKTSRKVFQIEERFFNPKESVFYERKQSFKQMTTRVHVPGKHTLEILINGLSKSRIDFQVVR</sequence>
<name>A0A2M9YQ05_9LEPT</name>
<dbReference type="AlphaFoldDB" id="A0A2M9YQ05"/>
<reference evidence="1 2" key="1">
    <citation type="submission" date="2017-07" db="EMBL/GenBank/DDBJ databases">
        <title>Leptospira spp. isolated from tropical soils.</title>
        <authorList>
            <person name="Thibeaux R."/>
            <person name="Iraola G."/>
            <person name="Ferres I."/>
            <person name="Bierque E."/>
            <person name="Girault D."/>
            <person name="Soupe-Gilbert M.-E."/>
            <person name="Picardeau M."/>
            <person name="Goarant C."/>
        </authorList>
    </citation>
    <scope>NUCLEOTIDE SEQUENCE [LARGE SCALE GENOMIC DNA]</scope>
    <source>
        <strain evidence="1 2">FH2-B-C1</strain>
    </source>
</reference>
<evidence type="ECO:0000313" key="1">
    <source>
        <dbReference type="EMBL" id="PJZ53609.1"/>
    </source>
</evidence>
<accession>A0A2M9YQ05</accession>
<protein>
    <submittedName>
        <fullName evidence="1">DNA alkylation repair protein</fullName>
    </submittedName>
</protein>
<organism evidence="1 2">
    <name type="scientific">Leptospira adleri</name>
    <dbReference type="NCBI Taxonomy" id="2023186"/>
    <lineage>
        <taxon>Bacteria</taxon>
        <taxon>Pseudomonadati</taxon>
        <taxon>Spirochaetota</taxon>
        <taxon>Spirochaetia</taxon>
        <taxon>Leptospirales</taxon>
        <taxon>Leptospiraceae</taxon>
        <taxon>Leptospira</taxon>
    </lineage>
</organism>
<dbReference type="Proteomes" id="UP000232188">
    <property type="component" value="Unassembled WGS sequence"/>
</dbReference>
<dbReference type="RefSeq" id="WP_100785304.1">
    <property type="nucleotide sequence ID" value="NZ_NPDV01000006.1"/>
</dbReference>
<dbReference type="Gene3D" id="1.25.40.290">
    <property type="entry name" value="ARM repeat domains"/>
    <property type="match status" value="1"/>
</dbReference>
<comment type="caution">
    <text evidence="1">The sequence shown here is derived from an EMBL/GenBank/DDBJ whole genome shotgun (WGS) entry which is preliminary data.</text>
</comment>
<dbReference type="SUPFAM" id="SSF48371">
    <property type="entry name" value="ARM repeat"/>
    <property type="match status" value="1"/>
</dbReference>
<gene>
    <name evidence="1" type="ORF">CH380_08425</name>
</gene>
<evidence type="ECO:0000313" key="2">
    <source>
        <dbReference type="Proteomes" id="UP000232188"/>
    </source>
</evidence>